<evidence type="ECO:0000256" key="8">
    <source>
        <dbReference type="ARBA" id="ARBA00022737"/>
    </source>
</evidence>
<dbReference type="InterPro" id="IPR006963">
    <property type="entry name" value="Mopterin_OxRdtase_4Fe-4S_dom"/>
</dbReference>
<evidence type="ECO:0000256" key="10">
    <source>
        <dbReference type="ARBA" id="ARBA00023004"/>
    </source>
</evidence>
<feature type="domain" description="4Fe-4S Mo/W bis-MGD-type" evidence="17">
    <location>
        <begin position="219"/>
        <end position="275"/>
    </location>
</feature>
<evidence type="ECO:0000256" key="12">
    <source>
        <dbReference type="ARBA" id="ARBA00023027"/>
    </source>
</evidence>
<dbReference type="GO" id="GO:0042773">
    <property type="term" value="P:ATP synthesis coupled electron transport"/>
    <property type="evidence" value="ECO:0007669"/>
    <property type="project" value="InterPro"/>
</dbReference>
<evidence type="ECO:0000256" key="5">
    <source>
        <dbReference type="ARBA" id="ARBA00022714"/>
    </source>
</evidence>
<dbReference type="Gene3D" id="3.10.20.740">
    <property type="match status" value="1"/>
</dbReference>
<dbReference type="SUPFAM" id="SSF54292">
    <property type="entry name" value="2Fe-2S ferredoxin-like"/>
    <property type="match status" value="1"/>
</dbReference>
<protein>
    <submittedName>
        <fullName evidence="19">Putative oxidoreductase</fullName>
    </submittedName>
</protein>
<evidence type="ECO:0000256" key="9">
    <source>
        <dbReference type="ARBA" id="ARBA00022967"/>
    </source>
</evidence>
<dbReference type="InterPro" id="IPR054351">
    <property type="entry name" value="NADH_UbQ_OxRdtase_ferredoxin"/>
</dbReference>
<keyword evidence="6" id="KW-0874">Quinone</keyword>
<dbReference type="AlphaFoldDB" id="A0A101FWQ3"/>
<evidence type="ECO:0000256" key="14">
    <source>
        <dbReference type="ARBA" id="ARBA00034078"/>
    </source>
</evidence>
<dbReference type="GO" id="GO:0046872">
    <property type="term" value="F:metal ion binding"/>
    <property type="evidence" value="ECO:0007669"/>
    <property type="project" value="UniProtKB-KW"/>
</dbReference>
<dbReference type="PROSITE" id="PS00551">
    <property type="entry name" value="MOLYBDOPTERIN_PROK_1"/>
    <property type="match status" value="1"/>
</dbReference>
<keyword evidence="11" id="KW-0411">Iron-sulfur</keyword>
<evidence type="ECO:0000256" key="7">
    <source>
        <dbReference type="ARBA" id="ARBA00022723"/>
    </source>
</evidence>
<dbReference type="FunFam" id="3.10.20.740:FF:000004">
    <property type="entry name" value="NADH-quinone oxidoreductase"/>
    <property type="match status" value="1"/>
</dbReference>
<feature type="domain" description="2Fe-2S ferredoxin-type" evidence="15">
    <location>
        <begin position="1"/>
        <end position="78"/>
    </location>
</feature>
<dbReference type="PROSITE" id="PS51379">
    <property type="entry name" value="4FE4S_FER_2"/>
    <property type="match status" value="2"/>
</dbReference>
<sequence length="606" mass="65768">MVTVTIDEKKVEVPQGTTVLNAAREAGIEIPTLCDHPQLTPYGGCRLCLVEIEGARTLQPSCTMPVSDNMVVHTDTDKIREARKFVLSMIFSERNHFCPYCQVSGGDCELQNAAYDEDMTHWPLQPNWQPYPVDASHPFIIIEHNRCILCRRCVRACGELVGNFTLGIEERGANSKLIADLGTPLGESTCIGCGTCVQVCPTGALIDRWSAYQGKETQVETTHTTCVGCSVGCSLNVLTRDNRLVRIEGDWDSDINHGLLCEVGRFDPMEENRDRLLTPLVRKDGILKAATWDEAYSTIAEKLGSLSKEKKQIAGFISTRLPIESMYFFRQLFKDELQANVTTIVDGYAKGTNNLSSEKTSAASFEDVKNADCVVVVGEDITKDHQVVSFFVKRNLPAGTKLITVAEGEDGLDSFAHVTIKNEKLAEGINTIKNNAKVAEILKASENVVIIFGDHAAECEECGKALASIAKIFNAKLLNTYDGANGKAAALLSLVGNVDCSKVAAAYIALGDECASQAFSQSLDKIPFVVVQSSYISPLTANADVVLPSLTWLEQDGHYMNMEGKLTTAQGSLVAPEGVSDNAVILKNIAGKLGLKVSDDWKAALA</sequence>
<dbReference type="InterPro" id="IPR036010">
    <property type="entry name" value="2Fe-2S_ferredoxin-like_sf"/>
</dbReference>
<name>A0A101FWQ3_9CHLR</name>
<evidence type="ECO:0000256" key="13">
    <source>
        <dbReference type="ARBA" id="ARBA00023136"/>
    </source>
</evidence>
<keyword evidence="4" id="KW-0004">4Fe-4S</keyword>
<evidence type="ECO:0000259" key="16">
    <source>
        <dbReference type="PROSITE" id="PS51379"/>
    </source>
</evidence>
<dbReference type="InterPro" id="IPR017896">
    <property type="entry name" value="4Fe4S_Fe-S-bd"/>
</dbReference>
<evidence type="ECO:0000259" key="18">
    <source>
        <dbReference type="PROSITE" id="PS51839"/>
    </source>
</evidence>
<dbReference type="Pfam" id="PF22117">
    <property type="entry name" value="Fer4_Nqo3"/>
    <property type="match status" value="1"/>
</dbReference>
<dbReference type="EMBL" id="LGFU01000186">
    <property type="protein sequence ID" value="KUK45692.1"/>
    <property type="molecule type" value="Genomic_DNA"/>
</dbReference>
<keyword evidence="13" id="KW-0472">Membrane</keyword>
<feature type="domain" description="4Fe-4S His(Cys)3-ligated-type" evidence="18">
    <location>
        <begin position="78"/>
        <end position="118"/>
    </location>
</feature>
<dbReference type="SMART" id="SM00926">
    <property type="entry name" value="Molybdop_Fe4S4"/>
    <property type="match status" value="1"/>
</dbReference>
<dbReference type="Gene3D" id="2.20.25.90">
    <property type="entry name" value="ADC-like domains"/>
    <property type="match status" value="1"/>
</dbReference>
<dbReference type="GO" id="GO:0051539">
    <property type="term" value="F:4 iron, 4 sulfur cluster binding"/>
    <property type="evidence" value="ECO:0007669"/>
    <property type="project" value="UniProtKB-KW"/>
</dbReference>
<dbReference type="InterPro" id="IPR050123">
    <property type="entry name" value="Prok_molybdopt-oxidoreductase"/>
</dbReference>
<dbReference type="InterPro" id="IPR019574">
    <property type="entry name" value="NADH_UbQ_OxRdtase_Gsu_4Fe4S-bd"/>
</dbReference>
<dbReference type="PROSITE" id="PS51669">
    <property type="entry name" value="4FE4S_MOW_BIS_MGD"/>
    <property type="match status" value="1"/>
</dbReference>
<dbReference type="Gene3D" id="3.40.50.740">
    <property type="match status" value="2"/>
</dbReference>
<evidence type="ECO:0000259" key="15">
    <source>
        <dbReference type="PROSITE" id="PS51085"/>
    </source>
</evidence>
<dbReference type="InterPro" id="IPR001041">
    <property type="entry name" value="2Fe-2S_ferredoxin-type"/>
</dbReference>
<dbReference type="PROSITE" id="PS00198">
    <property type="entry name" value="4FE4S_FER_1"/>
    <property type="match status" value="1"/>
</dbReference>
<dbReference type="GO" id="GO:0016020">
    <property type="term" value="C:membrane"/>
    <property type="evidence" value="ECO:0007669"/>
    <property type="project" value="UniProtKB-SubCell"/>
</dbReference>
<evidence type="ECO:0000256" key="3">
    <source>
        <dbReference type="ARBA" id="ARBA00005404"/>
    </source>
</evidence>
<comment type="caution">
    <text evidence="19">The sequence shown here is derived from an EMBL/GenBank/DDBJ whole genome shotgun (WGS) entry which is preliminary data.</text>
</comment>
<dbReference type="GO" id="GO:0051537">
    <property type="term" value="F:2 iron, 2 sulfur cluster binding"/>
    <property type="evidence" value="ECO:0007669"/>
    <property type="project" value="UniProtKB-KW"/>
</dbReference>
<keyword evidence="12" id="KW-0520">NAD</keyword>
<keyword evidence="8" id="KW-0677">Repeat</keyword>
<dbReference type="InterPro" id="IPR000283">
    <property type="entry name" value="NADH_UbQ_OxRdtase_75kDa_su_CS"/>
</dbReference>
<evidence type="ECO:0000256" key="1">
    <source>
        <dbReference type="ARBA" id="ARBA00001966"/>
    </source>
</evidence>
<dbReference type="Pfam" id="PF10588">
    <property type="entry name" value="NADH-G_4Fe-4S_3"/>
    <property type="match status" value="1"/>
</dbReference>
<dbReference type="CDD" id="cd00207">
    <property type="entry name" value="fer2"/>
    <property type="match status" value="1"/>
</dbReference>
<reference evidence="19 20" key="1">
    <citation type="journal article" date="2015" name="MBio">
        <title>Genome-Resolved Metagenomic Analysis Reveals Roles for Candidate Phyla and Other Microbial Community Members in Biogeochemical Transformations in Oil Reservoirs.</title>
        <authorList>
            <person name="Hu P."/>
            <person name="Tom L."/>
            <person name="Singh A."/>
            <person name="Thomas B.C."/>
            <person name="Baker B.J."/>
            <person name="Piceno Y.M."/>
            <person name="Andersen G.L."/>
            <person name="Banfield J.F."/>
        </authorList>
    </citation>
    <scope>NUCLEOTIDE SEQUENCE [LARGE SCALE GENOMIC DNA]</scope>
    <source>
        <strain evidence="19">46_16</strain>
    </source>
</reference>
<dbReference type="FunFam" id="3.30.70.20:FF:000035">
    <property type="entry name" value="Iron hydrogenase 1"/>
    <property type="match status" value="1"/>
</dbReference>
<dbReference type="Proteomes" id="UP000064249">
    <property type="component" value="Unassembled WGS sequence"/>
</dbReference>
<feature type="domain" description="4Fe-4S ferredoxin-type" evidence="16">
    <location>
        <begin position="181"/>
        <end position="210"/>
    </location>
</feature>
<proteinExistence type="inferred from homology"/>
<comment type="subcellular location">
    <subcellularLocation>
        <location evidence="2">Membrane</location>
    </subcellularLocation>
</comment>
<keyword evidence="9" id="KW-1278">Translocase</keyword>
<keyword evidence="10" id="KW-0408">Iron</keyword>
<dbReference type="GO" id="GO:0008137">
    <property type="term" value="F:NADH dehydrogenase (ubiquinone) activity"/>
    <property type="evidence" value="ECO:0007669"/>
    <property type="project" value="InterPro"/>
</dbReference>
<dbReference type="Gene3D" id="3.40.228.10">
    <property type="entry name" value="Dimethylsulfoxide Reductase, domain 2"/>
    <property type="match status" value="1"/>
</dbReference>
<evidence type="ECO:0000259" key="17">
    <source>
        <dbReference type="PROSITE" id="PS51669"/>
    </source>
</evidence>
<evidence type="ECO:0000256" key="2">
    <source>
        <dbReference type="ARBA" id="ARBA00004370"/>
    </source>
</evidence>
<comment type="similarity">
    <text evidence="3">Belongs to the complex I 75 kDa subunit family.</text>
</comment>
<dbReference type="SMART" id="SM00929">
    <property type="entry name" value="NADH-G_4Fe-4S_3"/>
    <property type="match status" value="1"/>
</dbReference>
<dbReference type="Pfam" id="PF00384">
    <property type="entry name" value="Molybdopterin"/>
    <property type="match status" value="1"/>
</dbReference>
<dbReference type="PROSITE" id="PS51839">
    <property type="entry name" value="4FE4S_HC3"/>
    <property type="match status" value="1"/>
</dbReference>
<dbReference type="Pfam" id="PF04879">
    <property type="entry name" value="Molybdop_Fe4S4"/>
    <property type="match status" value="1"/>
</dbReference>
<dbReference type="GO" id="GO:0048038">
    <property type="term" value="F:quinone binding"/>
    <property type="evidence" value="ECO:0007669"/>
    <property type="project" value="UniProtKB-KW"/>
</dbReference>
<gene>
    <name evidence="19" type="ORF">XD73_1434</name>
</gene>
<evidence type="ECO:0000256" key="11">
    <source>
        <dbReference type="ARBA" id="ARBA00023014"/>
    </source>
</evidence>
<keyword evidence="7" id="KW-0479">Metal-binding</keyword>
<keyword evidence="5" id="KW-0001">2Fe-2S</keyword>
<dbReference type="SUPFAM" id="SSF54862">
    <property type="entry name" value="4Fe-4S ferredoxins"/>
    <property type="match status" value="1"/>
</dbReference>
<dbReference type="PROSITE" id="PS51085">
    <property type="entry name" value="2FE2S_FER_2"/>
    <property type="match status" value="1"/>
</dbReference>
<dbReference type="Gene3D" id="3.30.70.20">
    <property type="match status" value="1"/>
</dbReference>
<dbReference type="InterPro" id="IPR006656">
    <property type="entry name" value="Mopterin_OxRdtase"/>
</dbReference>
<feature type="domain" description="4Fe-4S ferredoxin-type" evidence="16">
    <location>
        <begin position="138"/>
        <end position="169"/>
    </location>
</feature>
<dbReference type="InterPro" id="IPR027467">
    <property type="entry name" value="MopterinOxRdtase_cofactor_BS"/>
</dbReference>
<dbReference type="SUPFAM" id="SSF53706">
    <property type="entry name" value="Formate dehydrogenase/DMSO reductase, domains 1-3"/>
    <property type="match status" value="1"/>
</dbReference>
<dbReference type="GO" id="GO:0016491">
    <property type="term" value="F:oxidoreductase activity"/>
    <property type="evidence" value="ECO:0007669"/>
    <property type="project" value="InterPro"/>
</dbReference>
<dbReference type="PANTHER" id="PTHR43105">
    <property type="entry name" value="RESPIRATORY NITRATE REDUCTASE"/>
    <property type="match status" value="1"/>
</dbReference>
<dbReference type="Pfam" id="PF13510">
    <property type="entry name" value="Fer2_4"/>
    <property type="match status" value="1"/>
</dbReference>
<evidence type="ECO:0000256" key="4">
    <source>
        <dbReference type="ARBA" id="ARBA00022485"/>
    </source>
</evidence>
<evidence type="ECO:0000313" key="19">
    <source>
        <dbReference type="EMBL" id="KUK45692.1"/>
    </source>
</evidence>
<comment type="cofactor">
    <cofactor evidence="1">
        <name>[4Fe-4S] cluster</name>
        <dbReference type="ChEBI" id="CHEBI:49883"/>
    </cofactor>
</comment>
<accession>A0A101FWQ3</accession>
<evidence type="ECO:0000313" key="20">
    <source>
        <dbReference type="Proteomes" id="UP000064249"/>
    </source>
</evidence>
<evidence type="ECO:0000256" key="6">
    <source>
        <dbReference type="ARBA" id="ARBA00022719"/>
    </source>
</evidence>
<comment type="cofactor">
    <cofactor evidence="14">
        <name>[2Fe-2S] cluster</name>
        <dbReference type="ChEBI" id="CHEBI:190135"/>
    </cofactor>
</comment>
<dbReference type="PROSITE" id="PS00641">
    <property type="entry name" value="COMPLEX1_75K_1"/>
    <property type="match status" value="1"/>
</dbReference>
<dbReference type="InterPro" id="IPR017900">
    <property type="entry name" value="4Fe4S_Fe_S_CS"/>
</dbReference>
<organism evidence="19 20">
    <name type="scientific">Anaerolinea thermophila</name>
    <dbReference type="NCBI Taxonomy" id="167964"/>
    <lineage>
        <taxon>Bacteria</taxon>
        <taxon>Bacillati</taxon>
        <taxon>Chloroflexota</taxon>
        <taxon>Anaerolineae</taxon>
        <taxon>Anaerolineales</taxon>
        <taxon>Anaerolineaceae</taxon>
        <taxon>Anaerolinea</taxon>
    </lineage>
</organism>
<dbReference type="PANTHER" id="PTHR43105:SF10">
    <property type="entry name" value="NADH-QUINONE OXIDOREDUCTASE SUBUNIT G"/>
    <property type="match status" value="1"/>
</dbReference>